<evidence type="ECO:0000256" key="3">
    <source>
        <dbReference type="ARBA" id="ARBA00022692"/>
    </source>
</evidence>
<name>A0A2M9CT11_9BACT</name>
<evidence type="ECO:0000259" key="12">
    <source>
        <dbReference type="PROSITE" id="PS51371"/>
    </source>
</evidence>
<keyword evidence="2" id="KW-0813">Transport</keyword>
<evidence type="ECO:0000256" key="7">
    <source>
        <dbReference type="ARBA" id="ARBA00023173"/>
    </source>
</evidence>
<accession>A0A2M9CT11</accession>
<evidence type="ECO:0000256" key="2">
    <source>
        <dbReference type="ARBA" id="ARBA00022448"/>
    </source>
</evidence>
<evidence type="ECO:0000256" key="8">
    <source>
        <dbReference type="ARBA" id="ARBA00023214"/>
    </source>
</evidence>
<sequence>MSDIHSDTGAQAGQPKGQSIPVATSFEGLREAQGKLLAVPRSGLSQRVIYLTLQAIFNAVLIGFMAKVMIWLINFFTNLCFYGRFSIAPAAPTNTVMGWLTILMPVAGGLVVGLMARYGSPGIRGHGIPEAMERILTGRSKVPPIITFLKPISAAVSIGSGGPFGAEGPIISTGGALGSLAGQIMRITDNERKIMLAAGAAAGMTAIFGSPLASVLLAVELLLFEFSPRSLIPVTLSCATADVMHFILFEQTPIFAMPAIPESNGLALTVYLLMGLVVGIISAFVSKSVYWVEDLFGKTGIHWMWWPAIGAVVVGVVGYFAPVTMGVGYDNIRLLLSGHIGISVMLTLFLLKYISWFISLGTGTSGGTLAPLFTIGGGLGALLGFLLLHLFPSLPLEMPVCALVGMAAMFAGATRALLTSIVFVVETTGQLHGLLPVLGACTAAYTVSFFLMKGTILTEKIERRGIHSPDTYEPDILQRVLVKDVIGEAVNVLSAYNTIRDAKEWIKNNEFASRMSCFVVVDAQEKLVGIARRKDIFSHEHAPDMPIAGLVQKQICAVSPHDPLSAAVDAMDECQTDVIPVVDPVDGDVIGLITYQNIVAAYHKRKEEESLFRRSIWLKRKGVQIVLKGRELLGWERERMKKGSSRTDA</sequence>
<feature type="transmembrane region" description="Helical" evidence="11">
    <location>
        <begin position="400"/>
        <end position="425"/>
    </location>
</feature>
<dbReference type="Pfam" id="PF00654">
    <property type="entry name" value="Voltage_CLC"/>
    <property type="match status" value="1"/>
</dbReference>
<keyword evidence="6 11" id="KW-0472">Membrane</keyword>
<evidence type="ECO:0000313" key="13">
    <source>
        <dbReference type="EMBL" id="PJJ75070.1"/>
    </source>
</evidence>
<dbReference type="InterPro" id="IPR050368">
    <property type="entry name" value="ClC-type_chloride_channel"/>
</dbReference>
<evidence type="ECO:0000313" key="14">
    <source>
        <dbReference type="Proteomes" id="UP000230000"/>
    </source>
</evidence>
<dbReference type="Proteomes" id="UP000230000">
    <property type="component" value="Unassembled WGS sequence"/>
</dbReference>
<feature type="transmembrane region" description="Helical" evidence="11">
    <location>
        <begin position="48"/>
        <end position="76"/>
    </location>
</feature>
<evidence type="ECO:0000256" key="10">
    <source>
        <dbReference type="PROSITE-ProRule" id="PRU00703"/>
    </source>
</evidence>
<dbReference type="GO" id="GO:0034707">
    <property type="term" value="C:chloride channel complex"/>
    <property type="evidence" value="ECO:0007669"/>
    <property type="project" value="UniProtKB-KW"/>
</dbReference>
<keyword evidence="14" id="KW-1185">Reference proteome</keyword>
<comment type="subcellular location">
    <subcellularLocation>
        <location evidence="1">Membrane</location>
        <topology evidence="1">Multi-pass membrane protein</topology>
    </subcellularLocation>
</comment>
<dbReference type="CDD" id="cd00400">
    <property type="entry name" value="Voltage_gated_ClC"/>
    <property type="match status" value="1"/>
</dbReference>
<dbReference type="InterPro" id="IPR014743">
    <property type="entry name" value="Cl-channel_core"/>
</dbReference>
<comment type="caution">
    <text evidence="13">The sequence shown here is derived from an EMBL/GenBank/DDBJ whole genome shotgun (WGS) entry which is preliminary data.</text>
</comment>
<dbReference type="PANTHER" id="PTHR43427:SF6">
    <property type="entry name" value="CHLORIDE CHANNEL PROTEIN CLC-E"/>
    <property type="match status" value="1"/>
</dbReference>
<keyword evidence="10" id="KW-0129">CBS domain</keyword>
<feature type="transmembrane region" description="Helical" evidence="11">
    <location>
        <begin position="431"/>
        <end position="452"/>
    </location>
</feature>
<keyword evidence="8" id="KW-0868">Chloride</keyword>
<evidence type="ECO:0000256" key="9">
    <source>
        <dbReference type="ARBA" id="ARBA00023303"/>
    </source>
</evidence>
<keyword evidence="7" id="KW-0869">Chloride channel</keyword>
<dbReference type="EMBL" id="PGFG01000001">
    <property type="protein sequence ID" value="PJJ75070.1"/>
    <property type="molecule type" value="Genomic_DNA"/>
</dbReference>
<proteinExistence type="predicted"/>
<dbReference type="GO" id="GO:0005254">
    <property type="term" value="F:chloride channel activity"/>
    <property type="evidence" value="ECO:0007669"/>
    <property type="project" value="UniProtKB-KW"/>
</dbReference>
<organism evidence="13 14">
    <name type="scientific">Thermoflavifilum aggregans</name>
    <dbReference type="NCBI Taxonomy" id="454188"/>
    <lineage>
        <taxon>Bacteria</taxon>
        <taxon>Pseudomonadati</taxon>
        <taxon>Bacteroidota</taxon>
        <taxon>Chitinophagia</taxon>
        <taxon>Chitinophagales</taxon>
        <taxon>Chitinophagaceae</taxon>
        <taxon>Thermoflavifilum</taxon>
    </lineage>
</organism>
<dbReference type="PRINTS" id="PR00762">
    <property type="entry name" value="CLCHANNEL"/>
</dbReference>
<reference evidence="13 14" key="1">
    <citation type="submission" date="2017-11" db="EMBL/GenBank/DDBJ databases">
        <title>Genomic Encyclopedia of Archaeal and Bacterial Type Strains, Phase II (KMG-II): From Individual Species to Whole Genera.</title>
        <authorList>
            <person name="Goeker M."/>
        </authorList>
    </citation>
    <scope>NUCLEOTIDE SEQUENCE [LARGE SCALE GENOMIC DNA]</scope>
    <source>
        <strain evidence="13 14">DSM 27268</strain>
    </source>
</reference>
<feature type="transmembrane region" description="Helical" evidence="11">
    <location>
        <begin position="96"/>
        <end position="116"/>
    </location>
</feature>
<dbReference type="AlphaFoldDB" id="A0A2M9CT11"/>
<evidence type="ECO:0000256" key="4">
    <source>
        <dbReference type="ARBA" id="ARBA00022989"/>
    </source>
</evidence>
<evidence type="ECO:0000256" key="1">
    <source>
        <dbReference type="ARBA" id="ARBA00004141"/>
    </source>
</evidence>
<dbReference type="InterPro" id="IPR046342">
    <property type="entry name" value="CBS_dom_sf"/>
</dbReference>
<dbReference type="Pfam" id="PF00571">
    <property type="entry name" value="CBS"/>
    <property type="match status" value="1"/>
</dbReference>
<feature type="transmembrane region" description="Helical" evidence="11">
    <location>
        <begin position="334"/>
        <end position="358"/>
    </location>
</feature>
<keyword evidence="3 11" id="KW-0812">Transmembrane</keyword>
<dbReference type="SMART" id="SM00116">
    <property type="entry name" value="CBS"/>
    <property type="match status" value="2"/>
</dbReference>
<feature type="transmembrane region" description="Helical" evidence="11">
    <location>
        <begin position="194"/>
        <end position="219"/>
    </location>
</feature>
<dbReference type="RefSeq" id="WP_100313728.1">
    <property type="nucleotide sequence ID" value="NZ_PGFG01000001.1"/>
</dbReference>
<dbReference type="InterPro" id="IPR000644">
    <property type="entry name" value="CBS_dom"/>
</dbReference>
<keyword evidence="9" id="KW-0407">Ion channel</keyword>
<keyword evidence="4 11" id="KW-1133">Transmembrane helix</keyword>
<dbReference type="InterPro" id="IPR001807">
    <property type="entry name" value="ClC"/>
</dbReference>
<evidence type="ECO:0000256" key="11">
    <source>
        <dbReference type="SAM" id="Phobius"/>
    </source>
</evidence>
<feature type="transmembrane region" description="Helical" evidence="11">
    <location>
        <begin position="303"/>
        <end position="322"/>
    </location>
</feature>
<feature type="domain" description="CBS" evidence="12">
    <location>
        <begin position="551"/>
        <end position="608"/>
    </location>
</feature>
<dbReference type="OrthoDB" id="9812438at2"/>
<dbReference type="PANTHER" id="PTHR43427">
    <property type="entry name" value="CHLORIDE CHANNEL PROTEIN CLC-E"/>
    <property type="match status" value="1"/>
</dbReference>
<gene>
    <name evidence="13" type="ORF">BXY57_0638</name>
</gene>
<dbReference type="SUPFAM" id="SSF81340">
    <property type="entry name" value="Clc chloride channel"/>
    <property type="match status" value="1"/>
</dbReference>
<dbReference type="CDD" id="cd02205">
    <property type="entry name" value="CBS_pair_SF"/>
    <property type="match status" value="1"/>
</dbReference>
<dbReference type="PROSITE" id="PS51371">
    <property type="entry name" value="CBS"/>
    <property type="match status" value="1"/>
</dbReference>
<keyword evidence="5" id="KW-0406">Ion transport</keyword>
<protein>
    <submittedName>
        <fullName evidence="13">H+/Cl-antiporter ClcA</fullName>
    </submittedName>
</protein>
<feature type="transmembrane region" description="Helical" evidence="11">
    <location>
        <begin position="270"/>
        <end position="291"/>
    </location>
</feature>
<dbReference type="SUPFAM" id="SSF54631">
    <property type="entry name" value="CBS-domain pair"/>
    <property type="match status" value="1"/>
</dbReference>
<evidence type="ECO:0000256" key="5">
    <source>
        <dbReference type="ARBA" id="ARBA00023065"/>
    </source>
</evidence>
<feature type="transmembrane region" description="Helical" evidence="11">
    <location>
        <begin position="370"/>
        <end position="388"/>
    </location>
</feature>
<dbReference type="Gene3D" id="3.10.580.10">
    <property type="entry name" value="CBS-domain"/>
    <property type="match status" value="1"/>
</dbReference>
<dbReference type="Gene3D" id="1.10.3080.10">
    <property type="entry name" value="Clc chloride channel"/>
    <property type="match status" value="1"/>
</dbReference>
<feature type="transmembrane region" description="Helical" evidence="11">
    <location>
        <begin position="231"/>
        <end position="249"/>
    </location>
</feature>
<evidence type="ECO:0000256" key="6">
    <source>
        <dbReference type="ARBA" id="ARBA00023136"/>
    </source>
</evidence>